<evidence type="ECO:0000256" key="5">
    <source>
        <dbReference type="ARBA" id="ARBA00023136"/>
    </source>
</evidence>
<keyword evidence="4 8" id="KW-1133">Transmembrane helix</keyword>
<feature type="transmembrane region" description="Helical" evidence="8">
    <location>
        <begin position="31"/>
        <end position="55"/>
    </location>
</feature>
<evidence type="ECO:0000256" key="8">
    <source>
        <dbReference type="SAM" id="Phobius"/>
    </source>
</evidence>
<accession>A0A0M0K090</accession>
<feature type="compositionally biased region" description="Gly residues" evidence="7">
    <location>
        <begin position="290"/>
        <end position="299"/>
    </location>
</feature>
<feature type="transmembrane region" description="Helical" evidence="8">
    <location>
        <begin position="411"/>
        <end position="436"/>
    </location>
</feature>
<keyword evidence="3 8" id="KW-0812">Transmembrane</keyword>
<name>A0A0M0K090_9EUKA</name>
<comment type="similarity">
    <text evidence="2">Belongs to the LIMR family.</text>
</comment>
<dbReference type="PANTHER" id="PTHR21355">
    <property type="entry name" value="G-PROTEIN COUPLED RECEPTOR-ASSOCIATED PROTEIN LMBRD2"/>
    <property type="match status" value="1"/>
</dbReference>
<feature type="compositionally biased region" description="Low complexity" evidence="7">
    <location>
        <begin position="678"/>
        <end position="688"/>
    </location>
</feature>
<dbReference type="EMBL" id="JWZX01001823">
    <property type="protein sequence ID" value="KOO32225.1"/>
    <property type="molecule type" value="Genomic_DNA"/>
</dbReference>
<evidence type="ECO:0000256" key="6">
    <source>
        <dbReference type="SAM" id="Coils"/>
    </source>
</evidence>
<dbReference type="PANTHER" id="PTHR21355:SF0">
    <property type="entry name" value="G-PROTEIN COUPLED RECEPTOR-ASSOCIATED PROTEIN LMBRD2"/>
    <property type="match status" value="1"/>
</dbReference>
<feature type="transmembrane region" description="Helical" evidence="8">
    <location>
        <begin position="456"/>
        <end position="484"/>
    </location>
</feature>
<dbReference type="Proteomes" id="UP000037460">
    <property type="component" value="Unassembled WGS sequence"/>
</dbReference>
<protein>
    <submittedName>
        <fullName evidence="9">Lmbr1 domain-containing protein 2</fullName>
    </submittedName>
</protein>
<evidence type="ECO:0000256" key="7">
    <source>
        <dbReference type="SAM" id="MobiDB-lite"/>
    </source>
</evidence>
<feature type="transmembrane region" description="Helical" evidence="8">
    <location>
        <begin position="505"/>
        <end position="524"/>
    </location>
</feature>
<dbReference type="AlphaFoldDB" id="A0A0M0K090"/>
<feature type="compositionally biased region" description="Polar residues" evidence="7">
    <location>
        <begin position="276"/>
        <end position="287"/>
    </location>
</feature>
<keyword evidence="5 8" id="KW-0472">Membrane</keyword>
<feature type="region of interest" description="Disordered" evidence="7">
    <location>
        <begin position="264"/>
        <end position="327"/>
    </location>
</feature>
<dbReference type="InterPro" id="IPR006876">
    <property type="entry name" value="LMBR1-like_membr_prot"/>
</dbReference>
<keyword evidence="10" id="KW-1185">Reference proteome</keyword>
<comment type="subcellular location">
    <subcellularLocation>
        <location evidence="1">Membrane</location>
        <topology evidence="1">Multi-pass membrane protein</topology>
    </subcellularLocation>
</comment>
<feature type="compositionally biased region" description="Low complexity" evidence="7">
    <location>
        <begin position="301"/>
        <end position="319"/>
    </location>
</feature>
<feature type="region of interest" description="Disordered" evidence="7">
    <location>
        <begin position="678"/>
        <end position="723"/>
    </location>
</feature>
<evidence type="ECO:0000313" key="10">
    <source>
        <dbReference type="Proteomes" id="UP000037460"/>
    </source>
</evidence>
<sequence>MWYLGYIVAVLLAVWLIRGFAEPKTFIGFQFMVTLSWSLGFSYVLVLPFDIAWAFCRACDPSVQTCSCLPLDGIEILSVLVPTAYWTTLILGYLMNDLTRTYIESGEHTKCAKFRDALKEVSKFYVPATIVGIILLAVVLATMPEFRDLQTLKLLGRGFFNAISLLILVALLSYGLVEVPRALWNRGNIEGRMRYVKFQVALQSEALQAGRRRLDEALEQVKDTNQQLLRETGKDSEKLKEFMAGILARASSYEIEAAARGSPRAMRPAVHGGNITPPSTEESNTISRGRFGGFFGGRHGSVAPTSTPSSSSTRSAPPSGETVPITRKSLKVVHVKLKKALLNEKRSRSMYEEAVRRALKYQSIYEPSASSPPPGGVGLAPARIERDVESGSRRPERRPEVSKWKGQIQPLLYRVLSVCCIVLSLTIIWCEGTILLDGEPFNLNLSPLSLLIRWMGLGGGGAAVTLVIFVPLFYCAACTYYAFFNLRLCEGYSIHWNRHSDSSSLLFNATYACRFGSALCFNYLKLIHENETGQDGGLGFYRKAPDGSIVTSYFDQTAFGQMDNMPPPFSGDWFDDYVPLIIVLLSGCWYLNLFTVLVGFCCKCIPCLADCATQAFSFDEDFSDTRIEHGAAILVQEKRALADGVPLGSNLQLLATATTGEAPSRVTSRSESPLLPRLLTGRLTSPRSPASDDEEEAARTRNKATARAGRNVMRHNRLKDEHL</sequence>
<evidence type="ECO:0000256" key="3">
    <source>
        <dbReference type="ARBA" id="ARBA00022692"/>
    </source>
</evidence>
<evidence type="ECO:0000256" key="4">
    <source>
        <dbReference type="ARBA" id="ARBA00022989"/>
    </source>
</evidence>
<dbReference type="OrthoDB" id="203099at2759"/>
<organism evidence="9 10">
    <name type="scientific">Chrysochromulina tobinii</name>
    <dbReference type="NCBI Taxonomy" id="1460289"/>
    <lineage>
        <taxon>Eukaryota</taxon>
        <taxon>Haptista</taxon>
        <taxon>Haptophyta</taxon>
        <taxon>Prymnesiophyceae</taxon>
        <taxon>Prymnesiales</taxon>
        <taxon>Chrysochromulinaceae</taxon>
        <taxon>Chrysochromulina</taxon>
    </lineage>
</organism>
<comment type="caution">
    <text evidence="9">The sequence shown here is derived from an EMBL/GenBank/DDBJ whole genome shotgun (WGS) entry which is preliminary data.</text>
</comment>
<feature type="transmembrane region" description="Helical" evidence="8">
    <location>
        <begin position="124"/>
        <end position="143"/>
    </location>
</feature>
<feature type="transmembrane region" description="Helical" evidence="8">
    <location>
        <begin position="577"/>
        <end position="600"/>
    </location>
</feature>
<dbReference type="GO" id="GO:0016020">
    <property type="term" value="C:membrane"/>
    <property type="evidence" value="ECO:0007669"/>
    <property type="project" value="UniProtKB-SubCell"/>
</dbReference>
<evidence type="ECO:0000256" key="2">
    <source>
        <dbReference type="ARBA" id="ARBA00010487"/>
    </source>
</evidence>
<evidence type="ECO:0000313" key="9">
    <source>
        <dbReference type="EMBL" id="KOO32225.1"/>
    </source>
</evidence>
<keyword evidence="6" id="KW-0175">Coiled coil</keyword>
<proteinExistence type="inferred from homology"/>
<reference evidence="10" key="1">
    <citation type="journal article" date="2015" name="PLoS Genet.">
        <title>Genome Sequence and Transcriptome Analyses of Chrysochromulina tobin: Metabolic Tools for Enhanced Algal Fitness in the Prominent Order Prymnesiales (Haptophyceae).</title>
        <authorList>
            <person name="Hovde B.T."/>
            <person name="Deodato C.R."/>
            <person name="Hunsperger H.M."/>
            <person name="Ryken S.A."/>
            <person name="Yost W."/>
            <person name="Jha R.K."/>
            <person name="Patterson J."/>
            <person name="Monnat R.J. Jr."/>
            <person name="Barlow S.B."/>
            <person name="Starkenburg S.R."/>
            <person name="Cattolico R.A."/>
        </authorList>
    </citation>
    <scope>NUCLEOTIDE SEQUENCE</scope>
    <source>
        <strain evidence="10">CCMP291</strain>
    </source>
</reference>
<dbReference type="Pfam" id="PF04791">
    <property type="entry name" value="LMBR1"/>
    <property type="match status" value="1"/>
</dbReference>
<feature type="transmembrane region" description="Helical" evidence="8">
    <location>
        <begin position="155"/>
        <end position="177"/>
    </location>
</feature>
<gene>
    <name evidence="9" type="ORF">Ctob_011104</name>
</gene>
<dbReference type="InterPro" id="IPR051584">
    <property type="entry name" value="GPCR-associated_LMBR1"/>
</dbReference>
<evidence type="ECO:0000256" key="1">
    <source>
        <dbReference type="ARBA" id="ARBA00004141"/>
    </source>
</evidence>
<feature type="coiled-coil region" evidence="6">
    <location>
        <begin position="207"/>
        <end position="234"/>
    </location>
</feature>